<dbReference type="AlphaFoldDB" id="A0A3E2DLM8"/>
<sequence length="215" mass="23680">MNTMLRKNLRLVNFPITWLFIGLVALLYVPEYPYFMTFLYQVLALYFVFQGVRENHDVDFSLMLPIRKREIAIGYIQLACLVEIVQVISCVPVIFTRYRINPALNPVGIEANIALMGLAFAMFGIYNLIFFPMFLKNASSLAMPSIVASTVAALLAVVIEVAAHLGGPIGAVLNAIEIQHLGGQLAILGGGIAVFVLANIASVRLSVARFERADF</sequence>
<gene>
    <name evidence="2" type="ORF">CHT91_01645</name>
</gene>
<evidence type="ECO:0000313" key="2">
    <source>
        <dbReference type="EMBL" id="RFT46297.1"/>
    </source>
</evidence>
<feature type="transmembrane region" description="Helical" evidence="1">
    <location>
        <begin position="185"/>
        <end position="207"/>
    </location>
</feature>
<keyword evidence="1" id="KW-0812">Transmembrane</keyword>
<comment type="caution">
    <text evidence="2">The sequence shown here is derived from an EMBL/GenBank/DDBJ whole genome shotgun (WGS) entry which is preliminary data.</text>
</comment>
<feature type="transmembrane region" description="Helical" evidence="1">
    <location>
        <begin position="141"/>
        <end position="165"/>
    </location>
</feature>
<organism evidence="2 3">
    <name type="scientific">Cutibacterium avidum</name>
    <dbReference type="NCBI Taxonomy" id="33010"/>
    <lineage>
        <taxon>Bacteria</taxon>
        <taxon>Bacillati</taxon>
        <taxon>Actinomycetota</taxon>
        <taxon>Actinomycetes</taxon>
        <taxon>Propionibacteriales</taxon>
        <taxon>Propionibacteriaceae</taxon>
        <taxon>Cutibacterium</taxon>
    </lineage>
</organism>
<feature type="transmembrane region" description="Helical" evidence="1">
    <location>
        <begin position="107"/>
        <end position="129"/>
    </location>
</feature>
<name>A0A3E2DLM8_9ACTN</name>
<accession>A0A3E2DLM8</accession>
<evidence type="ECO:0000256" key="1">
    <source>
        <dbReference type="SAM" id="Phobius"/>
    </source>
</evidence>
<keyword evidence="1" id="KW-1133">Transmembrane helix</keyword>
<proteinExistence type="predicted"/>
<evidence type="ECO:0000313" key="3">
    <source>
        <dbReference type="Proteomes" id="UP000259211"/>
    </source>
</evidence>
<dbReference type="Proteomes" id="UP000259211">
    <property type="component" value="Unassembled WGS sequence"/>
</dbReference>
<feature type="transmembrane region" description="Helical" evidence="1">
    <location>
        <begin position="73"/>
        <end position="95"/>
    </location>
</feature>
<feature type="transmembrane region" description="Helical" evidence="1">
    <location>
        <begin position="35"/>
        <end position="52"/>
    </location>
</feature>
<evidence type="ECO:0008006" key="4">
    <source>
        <dbReference type="Google" id="ProtNLM"/>
    </source>
</evidence>
<protein>
    <recommendedName>
        <fullName evidence="4">ABC-2 transporter permease</fullName>
    </recommendedName>
</protein>
<dbReference type="EMBL" id="NOWI01000002">
    <property type="protein sequence ID" value="RFT46297.1"/>
    <property type="molecule type" value="Genomic_DNA"/>
</dbReference>
<feature type="transmembrane region" description="Helical" evidence="1">
    <location>
        <begin position="12"/>
        <end position="29"/>
    </location>
</feature>
<reference evidence="2 3" key="1">
    <citation type="submission" date="2017-07" db="EMBL/GenBank/DDBJ databases">
        <authorList>
            <person name="Sun Z.S."/>
            <person name="Albrecht U."/>
            <person name="Echele G."/>
            <person name="Lee C.C."/>
        </authorList>
    </citation>
    <scope>NUCLEOTIDE SEQUENCE [LARGE SCALE GENOMIC DNA]</scope>
    <source>
        <strain evidence="2 3">P16-029</strain>
    </source>
</reference>
<keyword evidence="1" id="KW-0472">Membrane</keyword>